<organism evidence="2 3">
    <name type="scientific">Varroa destructor</name>
    <name type="common">Honeybee mite</name>
    <dbReference type="NCBI Taxonomy" id="109461"/>
    <lineage>
        <taxon>Eukaryota</taxon>
        <taxon>Metazoa</taxon>
        <taxon>Ecdysozoa</taxon>
        <taxon>Arthropoda</taxon>
        <taxon>Chelicerata</taxon>
        <taxon>Arachnida</taxon>
        <taxon>Acari</taxon>
        <taxon>Parasitiformes</taxon>
        <taxon>Mesostigmata</taxon>
        <taxon>Gamasina</taxon>
        <taxon>Dermanyssoidea</taxon>
        <taxon>Varroidae</taxon>
        <taxon>Varroa</taxon>
    </lineage>
</organism>
<evidence type="ECO:0000256" key="1">
    <source>
        <dbReference type="SAM" id="MobiDB-lite"/>
    </source>
</evidence>
<sequence>MPSFFFFNPRYMNDPPAESDGDDVDAQDLVQQNMLPPETTPQQYFAYMTTQHFPPYVSPSYPGAPPYIPLPFSQQQLQLLPLPPYVSAQQNFLYSPRTSRPPQHPRQSYGVSTYMASRRNSAYGAPRHLAIYGSPRQPGPARPPHLSSPRHSCGSPYRLEYRRSHPPYQTLPPPPQPLSYIPDDAQQQSINMQYATSYRIQQDWDRPELSPYYMTSSDEPLDMGPQYDGPGEEPQDFAVGTCKETLKDVTDEEREKDSRSKRKNLRKKVSKIKTDQDQPKSQKKESSEGSLSESEVVKEEKKVSKDNEQPFVEAKKPRDRKSKRKTKDVEKKPKDPRRTKDVDKKPKNFRRTKDVDKKPKPKQEPDES</sequence>
<dbReference type="KEGG" id="vde:111250154"/>
<feature type="region of interest" description="Disordered" evidence="1">
    <location>
        <begin position="209"/>
        <end position="368"/>
    </location>
</feature>
<keyword evidence="3" id="KW-1185">Reference proteome</keyword>
<dbReference type="Proteomes" id="UP000594260">
    <property type="component" value="Unplaced"/>
</dbReference>
<feature type="region of interest" description="Disordered" evidence="1">
    <location>
        <begin position="129"/>
        <end position="182"/>
    </location>
</feature>
<dbReference type="OMA" id="YRHRETQ"/>
<accession>A0A7M7MGP6</accession>
<feature type="compositionally biased region" description="Basic and acidic residues" evidence="1">
    <location>
        <begin position="295"/>
        <end position="316"/>
    </location>
</feature>
<evidence type="ECO:0000313" key="2">
    <source>
        <dbReference type="EnsemblMetazoa" id="XP_022660669"/>
    </source>
</evidence>
<dbReference type="RefSeq" id="XP_022660669.1">
    <property type="nucleotide sequence ID" value="XM_022804934.1"/>
</dbReference>
<dbReference type="GeneID" id="111250154"/>
<reference evidence="2" key="1">
    <citation type="submission" date="2021-01" db="UniProtKB">
        <authorList>
            <consortium name="EnsemblMetazoa"/>
        </authorList>
    </citation>
    <scope>IDENTIFICATION</scope>
</reference>
<dbReference type="EnsemblMetazoa" id="XM_022804934">
    <property type="protein sequence ID" value="XP_022660669"/>
    <property type="gene ID" value="LOC111250154"/>
</dbReference>
<dbReference type="InParanoid" id="A0A7M7MGP6"/>
<evidence type="ECO:0000313" key="3">
    <source>
        <dbReference type="Proteomes" id="UP000594260"/>
    </source>
</evidence>
<feature type="compositionally biased region" description="Basic and acidic residues" evidence="1">
    <location>
        <begin position="244"/>
        <end position="258"/>
    </location>
</feature>
<feature type="compositionally biased region" description="Basic and acidic residues" evidence="1">
    <location>
        <begin position="327"/>
        <end position="368"/>
    </location>
</feature>
<proteinExistence type="predicted"/>
<name>A0A7M7MGP6_VARDE</name>
<feature type="compositionally biased region" description="Basic residues" evidence="1">
    <location>
        <begin position="259"/>
        <end position="271"/>
    </location>
</feature>
<dbReference type="AlphaFoldDB" id="A0A7M7MGP6"/>
<feature type="compositionally biased region" description="Basic and acidic residues" evidence="1">
    <location>
        <begin position="272"/>
        <end position="287"/>
    </location>
</feature>
<protein>
    <submittedName>
        <fullName evidence="2">Uncharacterized protein</fullName>
    </submittedName>
</protein>
<feature type="compositionally biased region" description="Basic residues" evidence="1">
    <location>
        <begin position="317"/>
        <end position="326"/>
    </location>
</feature>